<gene>
    <name evidence="1" type="ORF">HNQ81_003409</name>
</gene>
<reference evidence="1 2" key="1">
    <citation type="submission" date="2020-08" db="EMBL/GenBank/DDBJ databases">
        <title>Genomic Encyclopedia of Type Strains, Phase IV (KMG-IV): sequencing the most valuable type-strain genomes for metagenomic binning, comparative biology and taxonomic classification.</title>
        <authorList>
            <person name="Goeker M."/>
        </authorList>
    </citation>
    <scope>NUCLEOTIDE SEQUENCE [LARGE SCALE GENOMIC DNA]</scope>
    <source>
        <strain evidence="1 2">DSM 28570</strain>
    </source>
</reference>
<evidence type="ECO:0000313" key="1">
    <source>
        <dbReference type="EMBL" id="MBB5349653.1"/>
    </source>
</evidence>
<dbReference type="AlphaFoldDB" id="A0A840UXJ2"/>
<dbReference type="RefSeq" id="WP_183352455.1">
    <property type="nucleotide sequence ID" value="NZ_JACHEO010000032.1"/>
</dbReference>
<name>A0A840UXJ2_9BACT</name>
<dbReference type="EMBL" id="JACHEO010000032">
    <property type="protein sequence ID" value="MBB5349653.1"/>
    <property type="molecule type" value="Genomic_DNA"/>
</dbReference>
<accession>A0A840UXJ2</accession>
<comment type="caution">
    <text evidence="1">The sequence shown here is derived from an EMBL/GenBank/DDBJ whole genome shotgun (WGS) entry which is preliminary data.</text>
</comment>
<dbReference type="Proteomes" id="UP000539642">
    <property type="component" value="Unassembled WGS sequence"/>
</dbReference>
<proteinExistence type="predicted"/>
<sequence>MDKDLEQQLRQAIDRSRQWASDGWPVTFGDRGVVVSSLSQAQNLPVSAVYRLVAVGYWRNVDQIGHEAAAWGEKALRHLADNNLRAVEAAVYYACYLERPLARYAATWQPLSSLLQRTLDFPAAPDE</sequence>
<keyword evidence="2" id="KW-1185">Reference proteome</keyword>
<protein>
    <submittedName>
        <fullName evidence="1">Uncharacterized protein</fullName>
    </submittedName>
</protein>
<organism evidence="1 2">
    <name type="scientific">Desulfoprunum benzoelyticum</name>
    <dbReference type="NCBI Taxonomy" id="1506996"/>
    <lineage>
        <taxon>Bacteria</taxon>
        <taxon>Pseudomonadati</taxon>
        <taxon>Thermodesulfobacteriota</taxon>
        <taxon>Desulfobulbia</taxon>
        <taxon>Desulfobulbales</taxon>
        <taxon>Desulfobulbaceae</taxon>
        <taxon>Desulfoprunum</taxon>
    </lineage>
</organism>
<evidence type="ECO:0000313" key="2">
    <source>
        <dbReference type="Proteomes" id="UP000539642"/>
    </source>
</evidence>